<evidence type="ECO:0000256" key="1">
    <source>
        <dbReference type="SAM" id="SignalP"/>
    </source>
</evidence>
<feature type="signal peptide" evidence="1">
    <location>
        <begin position="1"/>
        <end position="22"/>
    </location>
</feature>
<accession>A0A0D2NQN7</accession>
<keyword evidence="1" id="KW-0732">Signal</keyword>
<organism evidence="2 3">
    <name type="scientific">Hypholoma sublateritium (strain FD-334 SS-4)</name>
    <dbReference type="NCBI Taxonomy" id="945553"/>
    <lineage>
        <taxon>Eukaryota</taxon>
        <taxon>Fungi</taxon>
        <taxon>Dikarya</taxon>
        <taxon>Basidiomycota</taxon>
        <taxon>Agaricomycotina</taxon>
        <taxon>Agaricomycetes</taxon>
        <taxon>Agaricomycetidae</taxon>
        <taxon>Agaricales</taxon>
        <taxon>Agaricineae</taxon>
        <taxon>Strophariaceae</taxon>
        <taxon>Hypholoma</taxon>
    </lineage>
</organism>
<dbReference type="OMA" id="MHFRVFT"/>
<reference evidence="3" key="1">
    <citation type="submission" date="2014-04" db="EMBL/GenBank/DDBJ databases">
        <title>Evolutionary Origins and Diversification of the Mycorrhizal Mutualists.</title>
        <authorList>
            <consortium name="DOE Joint Genome Institute"/>
            <consortium name="Mycorrhizal Genomics Consortium"/>
            <person name="Kohler A."/>
            <person name="Kuo A."/>
            <person name="Nagy L.G."/>
            <person name="Floudas D."/>
            <person name="Copeland A."/>
            <person name="Barry K.W."/>
            <person name="Cichocki N."/>
            <person name="Veneault-Fourrey C."/>
            <person name="LaButti K."/>
            <person name="Lindquist E.A."/>
            <person name="Lipzen A."/>
            <person name="Lundell T."/>
            <person name="Morin E."/>
            <person name="Murat C."/>
            <person name="Riley R."/>
            <person name="Ohm R."/>
            <person name="Sun H."/>
            <person name="Tunlid A."/>
            <person name="Henrissat B."/>
            <person name="Grigoriev I.V."/>
            <person name="Hibbett D.S."/>
            <person name="Martin F."/>
        </authorList>
    </citation>
    <scope>NUCLEOTIDE SEQUENCE [LARGE SCALE GENOMIC DNA]</scope>
    <source>
        <strain evidence="3">FD-334 SS-4</strain>
    </source>
</reference>
<protein>
    <submittedName>
        <fullName evidence="2">Uncharacterized protein</fullName>
    </submittedName>
</protein>
<dbReference type="AlphaFoldDB" id="A0A0D2NQN7"/>
<proteinExistence type="predicted"/>
<name>A0A0D2NQN7_HYPSF</name>
<gene>
    <name evidence="2" type="ORF">HYPSUDRAFT_217786</name>
</gene>
<dbReference type="EMBL" id="KN817581">
    <property type="protein sequence ID" value="KJA19091.1"/>
    <property type="molecule type" value="Genomic_DNA"/>
</dbReference>
<dbReference type="Proteomes" id="UP000054270">
    <property type="component" value="Unassembled WGS sequence"/>
</dbReference>
<evidence type="ECO:0000313" key="2">
    <source>
        <dbReference type="EMBL" id="KJA19091.1"/>
    </source>
</evidence>
<keyword evidence="3" id="KW-1185">Reference proteome</keyword>
<feature type="chain" id="PRO_5002265545" evidence="1">
    <location>
        <begin position="23"/>
        <end position="211"/>
    </location>
</feature>
<sequence>MHFRVFTSFAAVILAGSAFVAAAPASNVVVIRAGVDSVAVTSGIARRDLDTLQGVLGNVSAIVSPLLTNLTDLISTAGTDIVTAAVTGNLTGIETALQSLETQLQGFIENPATLGTTSLSDLTALIGPLVTNLLTTLNSVSTAGNTNSNLASVVPLVSNIVSTLSSDTSLVTQLAPGALTTLVSTITSLVPSLGSLNLTSLLSSILGLLQL</sequence>
<evidence type="ECO:0000313" key="3">
    <source>
        <dbReference type="Proteomes" id="UP000054270"/>
    </source>
</evidence>